<dbReference type="PANTHER" id="PTHR48111">
    <property type="entry name" value="REGULATOR OF RPOS"/>
    <property type="match status" value="1"/>
</dbReference>
<evidence type="ECO:0000256" key="4">
    <source>
        <dbReference type="ARBA" id="ARBA00023015"/>
    </source>
</evidence>
<dbReference type="CDD" id="cd17574">
    <property type="entry name" value="REC_OmpR"/>
    <property type="match status" value="1"/>
</dbReference>
<evidence type="ECO:0000256" key="5">
    <source>
        <dbReference type="ARBA" id="ARBA00023125"/>
    </source>
</evidence>
<dbReference type="InterPro" id="IPR016032">
    <property type="entry name" value="Sig_transdc_resp-reg_C-effctor"/>
</dbReference>
<dbReference type="SMART" id="SM00448">
    <property type="entry name" value="REC"/>
    <property type="match status" value="1"/>
</dbReference>
<dbReference type="GO" id="GO:0032993">
    <property type="term" value="C:protein-DNA complex"/>
    <property type="evidence" value="ECO:0007669"/>
    <property type="project" value="TreeGrafter"/>
</dbReference>
<dbReference type="AlphaFoldDB" id="A0A917HMS0"/>
<reference evidence="11 12" key="1">
    <citation type="journal article" date="2014" name="Int. J. Syst. Evol. Microbiol.">
        <title>Complete genome sequence of Corynebacterium casei LMG S-19264T (=DSM 44701T), isolated from a smear-ripened cheese.</title>
        <authorList>
            <consortium name="US DOE Joint Genome Institute (JGI-PGF)"/>
            <person name="Walter F."/>
            <person name="Albersmeier A."/>
            <person name="Kalinowski J."/>
            <person name="Ruckert C."/>
        </authorList>
    </citation>
    <scope>NUCLEOTIDE SEQUENCE [LARGE SCALE GENOMIC DNA]</scope>
    <source>
        <strain evidence="11 12">CGMCC 1.15286</strain>
    </source>
</reference>
<evidence type="ECO:0000259" key="10">
    <source>
        <dbReference type="PROSITE" id="PS51755"/>
    </source>
</evidence>
<dbReference type="InterPro" id="IPR036388">
    <property type="entry name" value="WH-like_DNA-bd_sf"/>
</dbReference>
<evidence type="ECO:0000256" key="3">
    <source>
        <dbReference type="ARBA" id="ARBA00023012"/>
    </source>
</evidence>
<dbReference type="Gene3D" id="1.10.10.10">
    <property type="entry name" value="Winged helix-like DNA-binding domain superfamily/Winged helix DNA-binding domain"/>
    <property type="match status" value="1"/>
</dbReference>
<keyword evidence="3" id="KW-0902">Two-component regulatory system</keyword>
<protein>
    <submittedName>
        <fullName evidence="11">DNA-binding response regulator</fullName>
    </submittedName>
</protein>
<dbReference type="SUPFAM" id="SSF46894">
    <property type="entry name" value="C-terminal effector domain of the bipartite response regulators"/>
    <property type="match status" value="1"/>
</dbReference>
<evidence type="ECO:0000256" key="8">
    <source>
        <dbReference type="PROSITE-ProRule" id="PRU01091"/>
    </source>
</evidence>
<dbReference type="SMART" id="SM00862">
    <property type="entry name" value="Trans_reg_C"/>
    <property type="match status" value="1"/>
</dbReference>
<feature type="modified residue" description="4-aspartylphosphate" evidence="7">
    <location>
        <position position="56"/>
    </location>
</feature>
<evidence type="ECO:0000313" key="11">
    <source>
        <dbReference type="EMBL" id="GGG84657.1"/>
    </source>
</evidence>
<dbReference type="CDD" id="cd00383">
    <property type="entry name" value="trans_reg_C"/>
    <property type="match status" value="1"/>
</dbReference>
<name>A0A917HMS0_9BACL</name>
<dbReference type="GO" id="GO:0005829">
    <property type="term" value="C:cytosol"/>
    <property type="evidence" value="ECO:0007669"/>
    <property type="project" value="TreeGrafter"/>
</dbReference>
<proteinExistence type="predicted"/>
<sequence>MARVEHRLLVVDDEASIVNAIAYAFRREGYIVETAYDGEEALAKAASFRPHVIVLDVMMPRMNGYDVCRRLENRKGIGIILLTVKNDIVDKVLGLELGADDYMTKPFDLRELTARVKALARRVEKSAAEEPEKAAFIELGGVKIGVLQRTLHAHGELVELTPKEFDLAVLLLGHPERVYTREELLELVWGMEYAGGTRTVDIHIQRLRKKLGDQQQLLLQTVYGIGYKASGDRA</sequence>
<keyword evidence="4" id="KW-0805">Transcription regulation</keyword>
<feature type="DNA-binding region" description="OmpR/PhoB-type" evidence="8">
    <location>
        <begin position="134"/>
        <end position="231"/>
    </location>
</feature>
<dbReference type="GO" id="GO:0006355">
    <property type="term" value="P:regulation of DNA-templated transcription"/>
    <property type="evidence" value="ECO:0007669"/>
    <property type="project" value="InterPro"/>
</dbReference>
<evidence type="ECO:0000256" key="7">
    <source>
        <dbReference type="PROSITE-ProRule" id="PRU00169"/>
    </source>
</evidence>
<dbReference type="Proteomes" id="UP000600247">
    <property type="component" value="Unassembled WGS sequence"/>
</dbReference>
<gene>
    <name evidence="11" type="ORF">GCM10010918_48140</name>
</gene>
<dbReference type="SUPFAM" id="SSF52172">
    <property type="entry name" value="CheY-like"/>
    <property type="match status" value="1"/>
</dbReference>
<comment type="subcellular location">
    <subcellularLocation>
        <location evidence="1">Cytoplasm</location>
    </subcellularLocation>
</comment>
<evidence type="ECO:0000256" key="1">
    <source>
        <dbReference type="ARBA" id="ARBA00004496"/>
    </source>
</evidence>
<dbReference type="Pfam" id="PF00486">
    <property type="entry name" value="Trans_reg_C"/>
    <property type="match status" value="1"/>
</dbReference>
<feature type="domain" description="Response regulatory" evidence="9">
    <location>
        <begin position="7"/>
        <end position="120"/>
    </location>
</feature>
<dbReference type="Pfam" id="PF00072">
    <property type="entry name" value="Response_reg"/>
    <property type="match status" value="1"/>
</dbReference>
<dbReference type="FunFam" id="1.10.10.10:FF:000018">
    <property type="entry name" value="DNA-binding response regulator ResD"/>
    <property type="match status" value="1"/>
</dbReference>
<dbReference type="EMBL" id="BMHY01000013">
    <property type="protein sequence ID" value="GGG84657.1"/>
    <property type="molecule type" value="Genomic_DNA"/>
</dbReference>
<dbReference type="GO" id="GO:0000156">
    <property type="term" value="F:phosphorelay response regulator activity"/>
    <property type="evidence" value="ECO:0007669"/>
    <property type="project" value="TreeGrafter"/>
</dbReference>
<evidence type="ECO:0000256" key="6">
    <source>
        <dbReference type="ARBA" id="ARBA00023163"/>
    </source>
</evidence>
<keyword evidence="2 7" id="KW-0597">Phosphoprotein</keyword>
<dbReference type="InterPro" id="IPR001789">
    <property type="entry name" value="Sig_transdc_resp-reg_receiver"/>
</dbReference>
<dbReference type="FunFam" id="3.40.50.2300:FF:000001">
    <property type="entry name" value="DNA-binding response regulator PhoB"/>
    <property type="match status" value="1"/>
</dbReference>
<dbReference type="Gene3D" id="6.10.250.690">
    <property type="match status" value="1"/>
</dbReference>
<keyword evidence="6" id="KW-0804">Transcription</keyword>
<evidence type="ECO:0000259" key="9">
    <source>
        <dbReference type="PROSITE" id="PS50110"/>
    </source>
</evidence>
<dbReference type="PROSITE" id="PS50110">
    <property type="entry name" value="RESPONSE_REGULATORY"/>
    <property type="match status" value="1"/>
</dbReference>
<dbReference type="PROSITE" id="PS51755">
    <property type="entry name" value="OMPR_PHOB"/>
    <property type="match status" value="1"/>
</dbReference>
<accession>A0A917HMS0</accession>
<dbReference type="Gene3D" id="3.40.50.2300">
    <property type="match status" value="1"/>
</dbReference>
<feature type="domain" description="OmpR/PhoB-type" evidence="10">
    <location>
        <begin position="134"/>
        <end position="231"/>
    </location>
</feature>
<evidence type="ECO:0000313" key="12">
    <source>
        <dbReference type="Proteomes" id="UP000600247"/>
    </source>
</evidence>
<dbReference type="GO" id="GO:0000976">
    <property type="term" value="F:transcription cis-regulatory region binding"/>
    <property type="evidence" value="ECO:0007669"/>
    <property type="project" value="TreeGrafter"/>
</dbReference>
<dbReference type="InterPro" id="IPR039420">
    <property type="entry name" value="WalR-like"/>
</dbReference>
<dbReference type="InterPro" id="IPR001867">
    <property type="entry name" value="OmpR/PhoB-type_DNA-bd"/>
</dbReference>
<keyword evidence="12" id="KW-1185">Reference proteome</keyword>
<dbReference type="PANTHER" id="PTHR48111:SF73">
    <property type="entry name" value="ALKALINE PHOSPHATASE SYNTHESIS TRANSCRIPTIONAL REGULATORY PROTEIN PHOP"/>
    <property type="match status" value="1"/>
</dbReference>
<dbReference type="InterPro" id="IPR011006">
    <property type="entry name" value="CheY-like_superfamily"/>
</dbReference>
<evidence type="ECO:0000256" key="2">
    <source>
        <dbReference type="ARBA" id="ARBA00022553"/>
    </source>
</evidence>
<organism evidence="11 12">
    <name type="scientific">Paenibacillus radicis</name>
    <name type="common">ex Gao et al. 2016</name>
    <dbReference type="NCBI Taxonomy" id="1737354"/>
    <lineage>
        <taxon>Bacteria</taxon>
        <taxon>Bacillati</taxon>
        <taxon>Bacillota</taxon>
        <taxon>Bacilli</taxon>
        <taxon>Bacillales</taxon>
        <taxon>Paenibacillaceae</taxon>
        <taxon>Paenibacillus</taxon>
    </lineage>
</organism>
<comment type="caution">
    <text evidence="11">The sequence shown here is derived from an EMBL/GenBank/DDBJ whole genome shotgun (WGS) entry which is preliminary data.</text>
</comment>
<keyword evidence="5 8" id="KW-0238">DNA-binding</keyword>